<keyword evidence="3" id="KW-1185">Reference proteome</keyword>
<name>A0ABT9H2Y6_9GAMM</name>
<dbReference type="EMBL" id="JAUZVZ010000029">
    <property type="protein sequence ID" value="MDP4537652.1"/>
    <property type="molecule type" value="Genomic_DNA"/>
</dbReference>
<proteinExistence type="predicted"/>
<dbReference type="RefSeq" id="WP_305894901.1">
    <property type="nucleotide sequence ID" value="NZ_JAUZVZ010000029.1"/>
</dbReference>
<dbReference type="InterPro" id="IPR002921">
    <property type="entry name" value="Fungal_lipase-type"/>
</dbReference>
<evidence type="ECO:0000259" key="1">
    <source>
        <dbReference type="Pfam" id="PF01764"/>
    </source>
</evidence>
<reference evidence="2 3" key="1">
    <citation type="submission" date="2023-08" db="EMBL/GenBank/DDBJ databases">
        <authorList>
            <person name="Joshi A."/>
            <person name="Thite S."/>
        </authorList>
    </citation>
    <scope>NUCLEOTIDE SEQUENCE [LARGE SCALE GENOMIC DNA]</scope>
    <source>
        <strain evidence="2 3">AC40</strain>
    </source>
</reference>
<dbReference type="PANTHER" id="PTHR45856">
    <property type="entry name" value="ALPHA/BETA-HYDROLASES SUPERFAMILY PROTEIN"/>
    <property type="match status" value="1"/>
</dbReference>
<dbReference type="EC" id="3.1.1.-" evidence="2"/>
<dbReference type="PANTHER" id="PTHR45856:SF11">
    <property type="entry name" value="FUNGAL LIPASE-LIKE DOMAIN-CONTAINING PROTEIN"/>
    <property type="match status" value="1"/>
</dbReference>
<evidence type="ECO:0000313" key="2">
    <source>
        <dbReference type="EMBL" id="MDP4537652.1"/>
    </source>
</evidence>
<dbReference type="InterPro" id="IPR051218">
    <property type="entry name" value="Sec_MonoDiacylglyc_Lipase"/>
</dbReference>
<dbReference type="Gene3D" id="3.40.50.1820">
    <property type="entry name" value="alpha/beta hydrolase"/>
    <property type="match status" value="1"/>
</dbReference>
<dbReference type="CDD" id="cd00519">
    <property type="entry name" value="Lipase_3"/>
    <property type="match status" value="1"/>
</dbReference>
<accession>A0ABT9H2Y6</accession>
<gene>
    <name evidence="2" type="ORF">Q3O60_15810</name>
</gene>
<dbReference type="InterPro" id="IPR029058">
    <property type="entry name" value="AB_hydrolase_fold"/>
</dbReference>
<feature type="domain" description="Fungal lipase-type" evidence="1">
    <location>
        <begin position="83"/>
        <end position="213"/>
    </location>
</feature>
<keyword evidence="2" id="KW-0378">Hydrolase</keyword>
<dbReference type="Proteomes" id="UP001231616">
    <property type="component" value="Unassembled WGS sequence"/>
</dbReference>
<evidence type="ECO:0000313" key="3">
    <source>
        <dbReference type="Proteomes" id="UP001231616"/>
    </source>
</evidence>
<dbReference type="SUPFAM" id="SSF53474">
    <property type="entry name" value="alpha/beta-Hydrolases"/>
    <property type="match status" value="1"/>
</dbReference>
<dbReference type="Pfam" id="PF01764">
    <property type="entry name" value="Lipase_3"/>
    <property type="match status" value="1"/>
</dbReference>
<comment type="caution">
    <text evidence="2">The sequence shown here is derived from an EMBL/GenBank/DDBJ whole genome shotgun (WGS) entry which is preliminary data.</text>
</comment>
<sequence>MQTITPRIASDLASLVYDIRSPTSRGIYRFSRQSASTRFFDFDLSDGPVTGITGTWFDRLMNRRTGFAIIGKGKDYYRDHVALAIRGTKMTSGRDWLTNGNVGLSGSDNGSSVHAGFNRAFQSMRPLFEEALTPLVQARTTVHCVGHSLGGALASLTADWVKSRYGCNVNLYTFGAPRVGLRNFAMNHTGSVGANQIFRCTHGADPVPLVPLWPFQHAPLDGLEYRLDYGQGIDPSAHGMHVTDTPGYANTANSDDWGILNARSNEIFTPVVLDYEQRHQASFTSYWAEKIGNALLTLLQNAGKLTAVMVQASIGTTLTFYDLLARTLEEVAAASVQFAEQARGLLGHMLVFARQAVSTVRDLSYSFIRWVFDRTLGALYRAARSAIDHLS</sequence>
<protein>
    <submittedName>
        <fullName evidence="2">Lipase family protein</fullName>
        <ecNumber evidence="2">3.1.1.-</ecNumber>
    </submittedName>
</protein>
<dbReference type="GO" id="GO:0016787">
    <property type="term" value="F:hydrolase activity"/>
    <property type="evidence" value="ECO:0007669"/>
    <property type="project" value="UniProtKB-KW"/>
</dbReference>
<organism evidence="2 3">
    <name type="scientific">Alkalimonas collagenimarina</name>
    <dbReference type="NCBI Taxonomy" id="400390"/>
    <lineage>
        <taxon>Bacteria</taxon>
        <taxon>Pseudomonadati</taxon>
        <taxon>Pseudomonadota</taxon>
        <taxon>Gammaproteobacteria</taxon>
        <taxon>Alkalimonas</taxon>
    </lineage>
</organism>